<evidence type="ECO:0000256" key="4">
    <source>
        <dbReference type="SAM" id="MobiDB-lite"/>
    </source>
</evidence>
<dbReference type="AlphaFoldDB" id="T0RQA9"/>
<protein>
    <submittedName>
        <fullName evidence="5">Uncharacterized protein</fullName>
    </submittedName>
</protein>
<dbReference type="Pfam" id="PF09751">
    <property type="entry name" value="Es2"/>
    <property type="match status" value="1"/>
</dbReference>
<dbReference type="InParanoid" id="T0RQA9"/>
<name>T0RQA9_SAPDV</name>
<gene>
    <name evidence="5" type="ORF">SDRG_09992</name>
</gene>
<organism evidence="5 6">
    <name type="scientific">Saprolegnia diclina (strain VS20)</name>
    <dbReference type="NCBI Taxonomy" id="1156394"/>
    <lineage>
        <taxon>Eukaryota</taxon>
        <taxon>Sar</taxon>
        <taxon>Stramenopiles</taxon>
        <taxon>Oomycota</taxon>
        <taxon>Saprolegniomycetes</taxon>
        <taxon>Saprolegniales</taxon>
        <taxon>Saprolegniaceae</taxon>
        <taxon>Saprolegnia</taxon>
    </lineage>
</organism>
<dbReference type="RefSeq" id="XP_008614183.1">
    <property type="nucleotide sequence ID" value="XM_008615961.1"/>
</dbReference>
<dbReference type="GeneID" id="19950719"/>
<proteinExistence type="inferred from homology"/>
<evidence type="ECO:0000256" key="3">
    <source>
        <dbReference type="ARBA" id="ARBA00023242"/>
    </source>
</evidence>
<dbReference type="STRING" id="1156394.T0RQA9"/>
<evidence type="ECO:0000256" key="2">
    <source>
        <dbReference type="ARBA" id="ARBA00009072"/>
    </source>
</evidence>
<dbReference type="PANTHER" id="PTHR12940:SF0">
    <property type="entry name" value="SPLICING FACTOR ESS-2 HOMOLOG"/>
    <property type="match status" value="1"/>
</dbReference>
<dbReference type="eggNOG" id="KOG2627">
    <property type="taxonomic scope" value="Eukaryota"/>
</dbReference>
<evidence type="ECO:0000256" key="1">
    <source>
        <dbReference type="ARBA" id="ARBA00004123"/>
    </source>
</evidence>
<keyword evidence="6" id="KW-1185">Reference proteome</keyword>
<reference evidence="5 6" key="1">
    <citation type="submission" date="2012-04" db="EMBL/GenBank/DDBJ databases">
        <title>The Genome Sequence of Saprolegnia declina VS20.</title>
        <authorList>
            <consortium name="The Broad Institute Genome Sequencing Platform"/>
            <person name="Russ C."/>
            <person name="Nusbaum C."/>
            <person name="Tyler B."/>
            <person name="van West P."/>
            <person name="Dieguez-Uribeondo J."/>
            <person name="de Bruijn I."/>
            <person name="Tripathy S."/>
            <person name="Jiang R."/>
            <person name="Young S.K."/>
            <person name="Zeng Q."/>
            <person name="Gargeya S."/>
            <person name="Fitzgerald M."/>
            <person name="Haas B."/>
            <person name="Abouelleil A."/>
            <person name="Alvarado L."/>
            <person name="Arachchi H.M."/>
            <person name="Berlin A."/>
            <person name="Chapman S.B."/>
            <person name="Goldberg J."/>
            <person name="Griggs A."/>
            <person name="Gujja S."/>
            <person name="Hansen M."/>
            <person name="Howarth C."/>
            <person name="Imamovic A."/>
            <person name="Larimer J."/>
            <person name="McCowen C."/>
            <person name="Montmayeur A."/>
            <person name="Murphy C."/>
            <person name="Neiman D."/>
            <person name="Pearson M."/>
            <person name="Priest M."/>
            <person name="Roberts A."/>
            <person name="Saif S."/>
            <person name="Shea T."/>
            <person name="Sisk P."/>
            <person name="Sykes S."/>
            <person name="Wortman J."/>
            <person name="Nusbaum C."/>
            <person name="Birren B."/>
        </authorList>
    </citation>
    <scope>NUCLEOTIDE SEQUENCE [LARGE SCALE GENOMIC DNA]</scope>
    <source>
        <strain evidence="5 6">VS20</strain>
    </source>
</reference>
<feature type="region of interest" description="Disordered" evidence="4">
    <location>
        <begin position="68"/>
        <end position="131"/>
    </location>
</feature>
<comment type="similarity">
    <text evidence="2">Belongs to the ESS2 family.</text>
</comment>
<evidence type="ECO:0000313" key="6">
    <source>
        <dbReference type="Proteomes" id="UP000030762"/>
    </source>
</evidence>
<comment type="subcellular location">
    <subcellularLocation>
        <location evidence="1">Nucleus</location>
    </subcellularLocation>
</comment>
<dbReference type="InterPro" id="IPR019148">
    <property type="entry name" value="Nuclear_protein_DGCR14_ESS-2"/>
</dbReference>
<keyword evidence="3" id="KW-0539">Nucleus</keyword>
<feature type="compositionally biased region" description="Polar residues" evidence="4">
    <location>
        <begin position="75"/>
        <end position="85"/>
    </location>
</feature>
<accession>T0RQA9</accession>
<feature type="compositionally biased region" description="Acidic residues" evidence="4">
    <location>
        <begin position="113"/>
        <end position="128"/>
    </location>
</feature>
<feature type="region of interest" description="Disordered" evidence="4">
    <location>
        <begin position="369"/>
        <end position="398"/>
    </location>
</feature>
<dbReference type="VEuPathDB" id="FungiDB:SDRG_09992"/>
<dbReference type="Proteomes" id="UP000030762">
    <property type="component" value="Unassembled WGS sequence"/>
</dbReference>
<dbReference type="GO" id="GO:0071013">
    <property type="term" value="C:catalytic step 2 spliceosome"/>
    <property type="evidence" value="ECO:0007669"/>
    <property type="project" value="TreeGrafter"/>
</dbReference>
<dbReference type="PANTHER" id="PTHR12940">
    <property type="entry name" value="ES-2 PROTEIN - RELATED"/>
    <property type="match status" value="1"/>
</dbReference>
<evidence type="ECO:0000313" key="5">
    <source>
        <dbReference type="EMBL" id="EQC32242.1"/>
    </source>
</evidence>
<sequence length="427" mass="46919">MEPEFASMASNRKQVLEEDAYVEALDAIIERDFFPDLPKLKYQTMWLDALATKNAALIAQVRQYIANDQQKRPQTRTSSRSQQAHTGGGKRKRADDEATSSWDVPTPPRVSSDVDEPNEDDATIDDAGEAPSTATMTLNHFLATHTSEDNAAFEELQEKAVAEHKKKYHWAFDDDHATTRLLLLPDGTRMTKEQRLLMDKACDTKLALEDARPAAPDTWTFRARNQLLFPPDLATSRAICKLEATAPGDVLLLENGPAPQNGALTKSLRTGAVAKKPMETVYANSRFSTAFLATQDLAPDVAPDAPLDLVEMTPLIVPGDQNGSPLMTWGDIAATPMILPSETPAHRPVFEIKDKSKREKLALAMDAKNKQRMKAKKTPTPFRSTPGRGKATPTPLGSVFRAGAFSELRASYATPLRSSGKSKPPKK</sequence>
<dbReference type="OrthoDB" id="19679at2759"/>
<dbReference type="EMBL" id="JH767164">
    <property type="protein sequence ID" value="EQC32242.1"/>
    <property type="molecule type" value="Genomic_DNA"/>
</dbReference>
<dbReference type="OMA" id="AQNDYLD"/>